<gene>
    <name evidence="6" type="ORF">UX85_C0003G0014</name>
</gene>
<proteinExistence type="predicted"/>
<dbReference type="GO" id="GO:0006526">
    <property type="term" value="P:L-arginine biosynthetic process"/>
    <property type="evidence" value="ECO:0007669"/>
    <property type="project" value="TreeGrafter"/>
</dbReference>
<dbReference type="EMBL" id="LCNT01000003">
    <property type="protein sequence ID" value="KKU61355.1"/>
    <property type="molecule type" value="Genomic_DNA"/>
</dbReference>
<feature type="domain" description="Peptidase M20 dimerisation" evidence="5">
    <location>
        <begin position="163"/>
        <end position="259"/>
    </location>
</feature>
<dbReference type="GO" id="GO:0046872">
    <property type="term" value="F:metal ion binding"/>
    <property type="evidence" value="ECO:0007669"/>
    <property type="project" value="UniProtKB-KW"/>
</dbReference>
<evidence type="ECO:0000256" key="4">
    <source>
        <dbReference type="ARBA" id="ARBA00022833"/>
    </source>
</evidence>
<dbReference type="Gene3D" id="3.40.630.10">
    <property type="entry name" value="Zn peptidases"/>
    <property type="match status" value="1"/>
</dbReference>
<sequence length="356" mass="39247">MNQAVSLAKELIKIPSTAEKPQALTRVLQVAQLRLKGFGVRKFISDKTPSLLFYPGKTQPKKFKLLLNAHLDVVPGKPGQFNPSVKNGRLYGRGAQDMKGGAASLILVFKTLAKTLNYPVGLQLVTDEEIGGTNGAKHQLKNGLTAEFVIAGEPTEFRINNQSKGIVRVDLVAHGKTAHGAYPWRGKNAVSLVTKTVDNILKKYPVPQKEAWRTTANLSWIKTDNQTTNKVPDQAEARLDIRYLPQEIKTIKASLKDLVALPVKLKFVAFEPAQFTKSTNPFIKKLIQATHKITGKKPKIYSTHGGSDIRLFNARGIGGITFGPIGGGLHSDQEWVDIKSLNTYQKILTRFLISYT</sequence>
<comment type="caution">
    <text evidence="6">The sequence shown here is derived from an EMBL/GenBank/DDBJ whole genome shotgun (WGS) entry which is preliminary data.</text>
</comment>
<dbReference type="Pfam" id="PF07687">
    <property type="entry name" value="M20_dimer"/>
    <property type="match status" value="1"/>
</dbReference>
<evidence type="ECO:0000256" key="2">
    <source>
        <dbReference type="ARBA" id="ARBA00022723"/>
    </source>
</evidence>
<dbReference type="InterPro" id="IPR011650">
    <property type="entry name" value="Peptidase_M20_dimer"/>
</dbReference>
<dbReference type="PANTHER" id="PTHR43808">
    <property type="entry name" value="ACETYLORNITHINE DEACETYLASE"/>
    <property type="match status" value="1"/>
</dbReference>
<dbReference type="InterPro" id="IPR002933">
    <property type="entry name" value="Peptidase_M20"/>
</dbReference>
<dbReference type="InterPro" id="IPR036264">
    <property type="entry name" value="Bact_exopeptidase_dim_dom"/>
</dbReference>
<keyword evidence="4" id="KW-0862">Zinc</keyword>
<dbReference type="SUPFAM" id="SSF55031">
    <property type="entry name" value="Bacterial exopeptidase dimerisation domain"/>
    <property type="match status" value="1"/>
</dbReference>
<reference evidence="6 7" key="1">
    <citation type="journal article" date="2015" name="Nature">
        <title>rRNA introns, odd ribosomes, and small enigmatic genomes across a large radiation of phyla.</title>
        <authorList>
            <person name="Brown C.T."/>
            <person name="Hug L.A."/>
            <person name="Thomas B.C."/>
            <person name="Sharon I."/>
            <person name="Castelle C.J."/>
            <person name="Singh A."/>
            <person name="Wilkins M.J."/>
            <person name="Williams K.H."/>
            <person name="Banfield J.F."/>
        </authorList>
    </citation>
    <scope>NUCLEOTIDE SEQUENCE [LARGE SCALE GENOMIC DNA]</scope>
</reference>
<protein>
    <submittedName>
        <fullName evidence="6">Succinyl-diaminopimelate desuccinylase</fullName>
    </submittedName>
</protein>
<evidence type="ECO:0000313" key="7">
    <source>
        <dbReference type="Proteomes" id="UP000033860"/>
    </source>
</evidence>
<dbReference type="InterPro" id="IPR001261">
    <property type="entry name" value="ArgE/DapE_CS"/>
</dbReference>
<keyword evidence="2" id="KW-0479">Metal-binding</keyword>
<accession>A0A0G1UUF2</accession>
<dbReference type="GO" id="GO:0008777">
    <property type="term" value="F:acetylornithine deacetylase activity"/>
    <property type="evidence" value="ECO:0007669"/>
    <property type="project" value="TreeGrafter"/>
</dbReference>
<evidence type="ECO:0000256" key="1">
    <source>
        <dbReference type="ARBA" id="ARBA00001947"/>
    </source>
</evidence>
<dbReference type="Pfam" id="PF01546">
    <property type="entry name" value="Peptidase_M20"/>
    <property type="match status" value="1"/>
</dbReference>
<dbReference type="Proteomes" id="UP000033860">
    <property type="component" value="Unassembled WGS sequence"/>
</dbReference>
<organism evidence="6 7">
    <name type="scientific">Candidatus Beckwithbacteria bacterium GW2011_GWB1_47_15</name>
    <dbReference type="NCBI Taxonomy" id="1618371"/>
    <lineage>
        <taxon>Bacteria</taxon>
        <taxon>Candidatus Beckwithiibacteriota</taxon>
    </lineage>
</organism>
<evidence type="ECO:0000259" key="5">
    <source>
        <dbReference type="Pfam" id="PF07687"/>
    </source>
</evidence>
<dbReference type="SUPFAM" id="SSF53187">
    <property type="entry name" value="Zn-dependent exopeptidases"/>
    <property type="match status" value="1"/>
</dbReference>
<name>A0A0G1UUF2_9BACT</name>
<dbReference type="PROSITE" id="PS00758">
    <property type="entry name" value="ARGE_DAPE_CPG2_1"/>
    <property type="match status" value="1"/>
</dbReference>
<evidence type="ECO:0000256" key="3">
    <source>
        <dbReference type="ARBA" id="ARBA00022801"/>
    </source>
</evidence>
<evidence type="ECO:0000313" key="6">
    <source>
        <dbReference type="EMBL" id="KKU61355.1"/>
    </source>
</evidence>
<dbReference type="Gene3D" id="3.30.70.360">
    <property type="match status" value="1"/>
</dbReference>
<dbReference type="PANTHER" id="PTHR43808:SF31">
    <property type="entry name" value="N-ACETYL-L-CITRULLINE DEACETYLASE"/>
    <property type="match status" value="1"/>
</dbReference>
<dbReference type="InterPro" id="IPR050072">
    <property type="entry name" value="Peptidase_M20A"/>
</dbReference>
<keyword evidence="3" id="KW-0378">Hydrolase</keyword>
<comment type="cofactor">
    <cofactor evidence="1">
        <name>Zn(2+)</name>
        <dbReference type="ChEBI" id="CHEBI:29105"/>
    </cofactor>
</comment>
<dbReference type="AlphaFoldDB" id="A0A0G1UUF2"/>